<dbReference type="Gene3D" id="3.60.160.10">
    <property type="entry name" value="Mitochondrial biogenesis AIM24"/>
    <property type="match status" value="1"/>
</dbReference>
<dbReference type="Proteomes" id="UP000198406">
    <property type="component" value="Unassembled WGS sequence"/>
</dbReference>
<organism evidence="2 3">
    <name type="scientific">Fistulifera solaris</name>
    <name type="common">Oleaginous diatom</name>
    <dbReference type="NCBI Taxonomy" id="1519565"/>
    <lineage>
        <taxon>Eukaryota</taxon>
        <taxon>Sar</taxon>
        <taxon>Stramenopiles</taxon>
        <taxon>Ochrophyta</taxon>
        <taxon>Bacillariophyta</taxon>
        <taxon>Bacillariophyceae</taxon>
        <taxon>Bacillariophycidae</taxon>
        <taxon>Naviculales</taxon>
        <taxon>Naviculaceae</taxon>
        <taxon>Fistulifera</taxon>
    </lineage>
</organism>
<dbReference type="SUPFAM" id="SSF51219">
    <property type="entry name" value="TRAP-like"/>
    <property type="match status" value="1"/>
</dbReference>
<feature type="compositionally biased region" description="Low complexity" evidence="1">
    <location>
        <begin position="295"/>
        <end position="313"/>
    </location>
</feature>
<feature type="region of interest" description="Disordered" evidence="1">
    <location>
        <begin position="274"/>
        <end position="381"/>
    </location>
</feature>
<dbReference type="EMBL" id="BDSP01000052">
    <property type="protein sequence ID" value="GAX12519.1"/>
    <property type="molecule type" value="Genomic_DNA"/>
</dbReference>
<evidence type="ECO:0000256" key="1">
    <source>
        <dbReference type="SAM" id="MobiDB-lite"/>
    </source>
</evidence>
<sequence length="441" mass="46568">MFPPTALRCSVRIITSRAGRKLHGRHRSTVPAPRPEASLSTPRIDLQVAAKIEGEESQIVTVELRKGEKLRAESASMIYMTEGVDMDTNLGEGGAFSRWMTGQNVFLTDFVYNGESKGTVALGTDFPSKIIRLSLDDLPENTLICQRGAYLASNPGVAIEMEFAKSLKAGFFGGQGFILQKLSGEGDVLVKGGGTVIIQDLKPGETLRVSSGSIVAFERTIEYDVQMMPGIKNVMFGGEGLFITSLKGPGRVWLQGMPPDRMIAEIARRVPSGGPGIGIPIGVGGGSSSTEDAGDASPGDDSAADAVAAADASIQSERMATVATSGQSGDPDSPSSLFGDAAPDETVAKPMESDTDTFATDNSFSTSSTEPTFSDSDFASTEYNEPTFDEVEMKEGDFANDDFSSFEEGTSTEGLADTVSEESGSSILGTLWDLFMGGRDD</sequence>
<dbReference type="PANTHER" id="PTHR43657">
    <property type="entry name" value="TRYPTOPHAN RNA-BINDING ATTENUATOR PROTEIN-LIKE PROTEIN"/>
    <property type="match status" value="1"/>
</dbReference>
<feature type="compositionally biased region" description="Gly residues" evidence="1">
    <location>
        <begin position="274"/>
        <end position="287"/>
    </location>
</feature>
<feature type="compositionally biased region" description="Polar residues" evidence="1">
    <location>
        <begin position="314"/>
        <end position="324"/>
    </location>
</feature>
<name>A0A1Z5JEX4_FISSO</name>
<comment type="caution">
    <text evidence="2">The sequence shown here is derived from an EMBL/GenBank/DDBJ whole genome shotgun (WGS) entry which is preliminary data.</text>
</comment>
<dbReference type="InterPro" id="IPR002838">
    <property type="entry name" value="AIM24"/>
</dbReference>
<dbReference type="InterPro" id="IPR036983">
    <property type="entry name" value="AIM24_sf"/>
</dbReference>
<evidence type="ECO:0000313" key="2">
    <source>
        <dbReference type="EMBL" id="GAX12519.1"/>
    </source>
</evidence>
<gene>
    <name evidence="2" type="ORF">FisN_24Hh095</name>
</gene>
<feature type="compositionally biased region" description="Low complexity" evidence="1">
    <location>
        <begin position="325"/>
        <end position="336"/>
    </location>
</feature>
<evidence type="ECO:0000313" key="3">
    <source>
        <dbReference type="Proteomes" id="UP000198406"/>
    </source>
</evidence>
<reference evidence="2 3" key="1">
    <citation type="journal article" date="2015" name="Plant Cell">
        <title>Oil accumulation by the oleaginous diatom Fistulifera solaris as revealed by the genome and transcriptome.</title>
        <authorList>
            <person name="Tanaka T."/>
            <person name="Maeda Y."/>
            <person name="Veluchamy A."/>
            <person name="Tanaka M."/>
            <person name="Abida H."/>
            <person name="Marechal E."/>
            <person name="Bowler C."/>
            <person name="Muto M."/>
            <person name="Sunaga Y."/>
            <person name="Tanaka M."/>
            <person name="Yoshino T."/>
            <person name="Taniguchi T."/>
            <person name="Fukuda Y."/>
            <person name="Nemoto M."/>
            <person name="Matsumoto M."/>
            <person name="Wong P.S."/>
            <person name="Aburatani S."/>
            <person name="Fujibuchi W."/>
        </authorList>
    </citation>
    <scope>NUCLEOTIDE SEQUENCE [LARGE SCALE GENOMIC DNA]</scope>
    <source>
        <strain evidence="2 3">JPCC DA0580</strain>
    </source>
</reference>
<feature type="region of interest" description="Disordered" evidence="1">
    <location>
        <begin position="21"/>
        <end position="40"/>
    </location>
</feature>
<dbReference type="PANTHER" id="PTHR43657:SF1">
    <property type="entry name" value="ALTERED INHERITANCE OF MITOCHONDRIA PROTEIN 24, MITOCHONDRIAL"/>
    <property type="match status" value="1"/>
</dbReference>
<protein>
    <submittedName>
        <fullName evidence="2">Uncharacterized protein</fullName>
    </submittedName>
</protein>
<keyword evidence="3" id="KW-1185">Reference proteome</keyword>
<dbReference type="AlphaFoldDB" id="A0A1Z5JEX4"/>
<feature type="compositionally biased region" description="Low complexity" evidence="1">
    <location>
        <begin position="363"/>
        <end position="378"/>
    </location>
</feature>
<accession>A0A1Z5JEX4</accession>
<proteinExistence type="predicted"/>
<dbReference type="NCBIfam" id="TIGR00266">
    <property type="entry name" value="TIGR00266 family protein"/>
    <property type="match status" value="1"/>
</dbReference>
<feature type="region of interest" description="Disordered" evidence="1">
    <location>
        <begin position="400"/>
        <end position="423"/>
    </location>
</feature>
<dbReference type="InterPro" id="IPR016031">
    <property type="entry name" value="Trp_RNA-bd_attenuator-like_dom"/>
</dbReference>
<dbReference type="InParanoid" id="A0A1Z5JEX4"/>
<dbReference type="Pfam" id="PF01987">
    <property type="entry name" value="AIM24"/>
    <property type="match status" value="1"/>
</dbReference>
<dbReference type="OrthoDB" id="1705416at2759"/>